<feature type="domain" description="N-acetyltransferase" evidence="4">
    <location>
        <begin position="1"/>
        <end position="126"/>
    </location>
</feature>
<reference evidence="5 6" key="1">
    <citation type="submission" date="2019-02" db="EMBL/GenBank/DDBJ databases">
        <authorList>
            <person name="Fomenkov A."/>
            <person name="Dubinina G."/>
            <person name="Grabovich M."/>
            <person name="Vincze T."/>
            <person name="Roberts R.J."/>
        </authorList>
    </citation>
    <scope>NUCLEOTIDE SEQUENCE [LARGE SCALE GENOMIC DNA]</scope>
    <source>
        <strain evidence="5 6">P</strain>
    </source>
</reference>
<dbReference type="AlphaFoldDB" id="A0A5C1QE47"/>
<dbReference type="GO" id="GO:0005737">
    <property type="term" value="C:cytoplasm"/>
    <property type="evidence" value="ECO:0007669"/>
    <property type="project" value="TreeGrafter"/>
</dbReference>
<proteinExistence type="inferred from homology"/>
<dbReference type="EMBL" id="CP035807">
    <property type="protein sequence ID" value="QEN05259.1"/>
    <property type="molecule type" value="Genomic_DNA"/>
</dbReference>
<accession>A0A5C1QE47</accession>
<dbReference type="KEGG" id="sper:EW093_11225"/>
<dbReference type="GO" id="GO:0008999">
    <property type="term" value="F:protein-N-terminal-alanine acetyltransferase activity"/>
    <property type="evidence" value="ECO:0007669"/>
    <property type="project" value="TreeGrafter"/>
</dbReference>
<evidence type="ECO:0000256" key="2">
    <source>
        <dbReference type="ARBA" id="ARBA00023315"/>
    </source>
</evidence>
<dbReference type="PROSITE" id="PS51186">
    <property type="entry name" value="GNAT"/>
    <property type="match status" value="1"/>
</dbReference>
<dbReference type="Pfam" id="PF13302">
    <property type="entry name" value="Acetyltransf_3"/>
    <property type="match status" value="1"/>
</dbReference>
<evidence type="ECO:0000256" key="1">
    <source>
        <dbReference type="ARBA" id="ARBA00022679"/>
    </source>
</evidence>
<dbReference type="InterPro" id="IPR051531">
    <property type="entry name" value="N-acetyltransferase"/>
</dbReference>
<sequence>MQQQIETNNNKSGISLGIFLEGQLIGQINISNIVYGPFLSCFLGYKLGEKFQGMGYMGEALNKVIDIAFNQYKLHRIEANIIPKNIKSINVVERLNFVNEGLSKKYLKINGQWQDHSHYVLLNNLLE</sequence>
<keyword evidence="1 5" id="KW-0808">Transferase</keyword>
<dbReference type="PANTHER" id="PTHR43792">
    <property type="entry name" value="GNAT FAMILY, PUTATIVE (AFU_ORTHOLOGUE AFUA_3G00765)-RELATED-RELATED"/>
    <property type="match status" value="1"/>
</dbReference>
<keyword evidence="2" id="KW-0012">Acyltransferase</keyword>
<reference evidence="5 6" key="2">
    <citation type="submission" date="2019-09" db="EMBL/GenBank/DDBJ databases">
        <title>Complete Genome Sequence and Methylome Analysis of free living Spirochaetas.</title>
        <authorList>
            <person name="Leshcheva N."/>
            <person name="Mikheeva N."/>
        </authorList>
    </citation>
    <scope>NUCLEOTIDE SEQUENCE [LARGE SCALE GENOMIC DNA]</scope>
    <source>
        <strain evidence="5 6">P</strain>
    </source>
</reference>
<dbReference type="PANTHER" id="PTHR43792:SF8">
    <property type="entry name" value="[RIBOSOMAL PROTEIN US5]-ALANINE N-ACETYLTRANSFERASE"/>
    <property type="match status" value="1"/>
</dbReference>
<protein>
    <submittedName>
        <fullName evidence="5">GNAT family N-acetyltransferase</fullName>
    </submittedName>
</protein>
<evidence type="ECO:0000256" key="3">
    <source>
        <dbReference type="ARBA" id="ARBA00038502"/>
    </source>
</evidence>
<dbReference type="Proteomes" id="UP000323824">
    <property type="component" value="Chromosome"/>
</dbReference>
<evidence type="ECO:0000313" key="5">
    <source>
        <dbReference type="EMBL" id="QEN05259.1"/>
    </source>
</evidence>
<evidence type="ECO:0000259" key="4">
    <source>
        <dbReference type="PROSITE" id="PS51186"/>
    </source>
</evidence>
<name>A0A5C1QE47_9SPIO</name>
<evidence type="ECO:0000313" key="6">
    <source>
        <dbReference type="Proteomes" id="UP000323824"/>
    </source>
</evidence>
<organism evidence="5 6">
    <name type="scientific">Thiospirochaeta perfilievii</name>
    <dbReference type="NCBI Taxonomy" id="252967"/>
    <lineage>
        <taxon>Bacteria</taxon>
        <taxon>Pseudomonadati</taxon>
        <taxon>Spirochaetota</taxon>
        <taxon>Spirochaetia</taxon>
        <taxon>Spirochaetales</taxon>
        <taxon>Spirochaetaceae</taxon>
        <taxon>Thiospirochaeta</taxon>
    </lineage>
</organism>
<dbReference type="Gene3D" id="3.40.630.30">
    <property type="match status" value="1"/>
</dbReference>
<dbReference type="InterPro" id="IPR016181">
    <property type="entry name" value="Acyl_CoA_acyltransferase"/>
</dbReference>
<dbReference type="SUPFAM" id="SSF55729">
    <property type="entry name" value="Acyl-CoA N-acyltransferases (Nat)"/>
    <property type="match status" value="1"/>
</dbReference>
<keyword evidence="6" id="KW-1185">Reference proteome</keyword>
<gene>
    <name evidence="5" type="ORF">EW093_11225</name>
</gene>
<comment type="similarity">
    <text evidence="3">Belongs to the acetyltransferase family. RimJ subfamily.</text>
</comment>
<dbReference type="InterPro" id="IPR000182">
    <property type="entry name" value="GNAT_dom"/>
</dbReference>
<dbReference type="OrthoDB" id="9795206at2"/>